<dbReference type="EMBL" id="JAVDWE010000008">
    <property type="protein sequence ID" value="MDR7095262.1"/>
    <property type="molecule type" value="Genomic_DNA"/>
</dbReference>
<evidence type="ECO:0000256" key="1">
    <source>
        <dbReference type="SAM" id="SignalP"/>
    </source>
</evidence>
<name>A0ABU1VCT4_9BURK</name>
<proteinExistence type="predicted"/>
<sequence length="217" mass="22043">MKRQTRCITARHATQACLVLLCLAEIGAAHAWSLTITSGSRRLFLHVGNGAVSGTSGTLNGTAGTSGVVNLVQVTVPVAQMGNGTDLDMTSNSTQSVSLYGDGNNTCPTPSSQVMVGAGYRRNSGAANATLSVSSPANLTSGTDTIPFTEISWTVSAPGSGAPNVIPAGTFNGGTLTLATVPGNTYFENCHSFVYANSAVRAAGTYNGTVTYTLSSP</sequence>
<accession>A0ABU1VCT4</accession>
<evidence type="ECO:0000313" key="2">
    <source>
        <dbReference type="EMBL" id="MDR7095262.1"/>
    </source>
</evidence>
<evidence type="ECO:0000313" key="3">
    <source>
        <dbReference type="Proteomes" id="UP001265550"/>
    </source>
</evidence>
<reference evidence="2 3" key="1">
    <citation type="submission" date="2023-07" db="EMBL/GenBank/DDBJ databases">
        <title>Sorghum-associated microbial communities from plants grown in Nebraska, USA.</title>
        <authorList>
            <person name="Schachtman D."/>
        </authorList>
    </citation>
    <scope>NUCLEOTIDE SEQUENCE [LARGE SCALE GENOMIC DNA]</scope>
    <source>
        <strain evidence="2 3">BE240</strain>
    </source>
</reference>
<gene>
    <name evidence="2" type="ORF">J2X09_003010</name>
</gene>
<protein>
    <submittedName>
        <fullName evidence="2">Uncharacterized protein</fullName>
    </submittedName>
</protein>
<comment type="caution">
    <text evidence="2">The sequence shown here is derived from an EMBL/GenBank/DDBJ whole genome shotgun (WGS) entry which is preliminary data.</text>
</comment>
<organism evidence="2 3">
    <name type="scientific">Hydrogenophaga laconesensis</name>
    <dbReference type="NCBI Taxonomy" id="1805971"/>
    <lineage>
        <taxon>Bacteria</taxon>
        <taxon>Pseudomonadati</taxon>
        <taxon>Pseudomonadota</taxon>
        <taxon>Betaproteobacteria</taxon>
        <taxon>Burkholderiales</taxon>
        <taxon>Comamonadaceae</taxon>
        <taxon>Hydrogenophaga</taxon>
    </lineage>
</organism>
<keyword evidence="1" id="KW-0732">Signal</keyword>
<dbReference type="Proteomes" id="UP001265550">
    <property type="component" value="Unassembled WGS sequence"/>
</dbReference>
<dbReference type="RefSeq" id="WP_204734202.1">
    <property type="nucleotide sequence ID" value="NZ_JAVDWE010000008.1"/>
</dbReference>
<feature type="signal peptide" evidence="1">
    <location>
        <begin position="1"/>
        <end position="31"/>
    </location>
</feature>
<keyword evidence="3" id="KW-1185">Reference proteome</keyword>
<feature type="chain" id="PRO_5047062190" evidence="1">
    <location>
        <begin position="32"/>
        <end position="217"/>
    </location>
</feature>